<sequence>MQRLAALSSPLPQAALLRGGRFCVTAGEVFTWLSAFAAAAWGGDGVCVAGALAATGGPVPSSPLPHAALLRGGRCRVAVDVVVVWLSAFAASAWGHAMAGWRVPLQVWVRGGCGRHLCRMRHCCVASCFASPPRWWSSGCRRFEAVLEEGGGATRCGREVCVGVVSSCPCRCACQDVSFCFFLHADLVASPSTLLCSPCHDGVILSVVFFWAFALPTPSLSPAPRMQTVPSVAGAHSSRHAVGGRKGPLMSPEGWAASTYGQPLPRADPRPKRPVDRRRGRNGGGGGGARRTPQTRGRRPPDRYHPRRRWRPHRHAADPLPPPPAQR</sequence>
<dbReference type="Proteomes" id="UP000218209">
    <property type="component" value="Unassembled WGS sequence"/>
</dbReference>
<evidence type="ECO:0000313" key="3">
    <source>
        <dbReference type="Proteomes" id="UP000218209"/>
    </source>
</evidence>
<feature type="compositionally biased region" description="Basic residues" evidence="1">
    <location>
        <begin position="305"/>
        <end position="314"/>
    </location>
</feature>
<gene>
    <name evidence="2" type="ORF">BU14_0081s0004</name>
</gene>
<dbReference type="EMBL" id="KV918793">
    <property type="protein sequence ID" value="OSX79322.1"/>
    <property type="molecule type" value="Genomic_DNA"/>
</dbReference>
<feature type="region of interest" description="Disordered" evidence="1">
    <location>
        <begin position="231"/>
        <end position="327"/>
    </location>
</feature>
<protein>
    <submittedName>
        <fullName evidence="2">Uncharacterized protein</fullName>
    </submittedName>
</protein>
<keyword evidence="3" id="KW-1185">Reference proteome</keyword>
<name>A0A1X6PEP4_PORUM</name>
<reference evidence="2 3" key="1">
    <citation type="submission" date="2017-03" db="EMBL/GenBank/DDBJ databases">
        <title>WGS assembly of Porphyra umbilicalis.</title>
        <authorList>
            <person name="Brawley S.H."/>
            <person name="Blouin N.A."/>
            <person name="Ficko-Blean E."/>
            <person name="Wheeler G.L."/>
            <person name="Lohr M."/>
            <person name="Goodson H.V."/>
            <person name="Jenkins J.W."/>
            <person name="Blaby-Haas C.E."/>
            <person name="Helliwell K.E."/>
            <person name="Chan C."/>
            <person name="Marriage T."/>
            <person name="Bhattacharya D."/>
            <person name="Klein A.S."/>
            <person name="Badis Y."/>
            <person name="Brodie J."/>
            <person name="Cao Y."/>
            <person name="Collen J."/>
            <person name="Dittami S.M."/>
            <person name="Gachon C.M."/>
            <person name="Green B.R."/>
            <person name="Karpowicz S."/>
            <person name="Kim J.W."/>
            <person name="Kudahl U."/>
            <person name="Lin S."/>
            <person name="Michel G."/>
            <person name="Mittag M."/>
            <person name="Olson B.J."/>
            <person name="Pangilinan J."/>
            <person name="Peng Y."/>
            <person name="Qiu H."/>
            <person name="Shu S."/>
            <person name="Singer J.T."/>
            <person name="Smith A.G."/>
            <person name="Sprecher B.N."/>
            <person name="Wagner V."/>
            <person name="Wang W."/>
            <person name="Wang Z.-Y."/>
            <person name="Yan J."/>
            <person name="Yarish C."/>
            <person name="Zoeuner-Riek S."/>
            <person name="Zhuang Y."/>
            <person name="Zou Y."/>
            <person name="Lindquist E.A."/>
            <person name="Grimwood J."/>
            <person name="Barry K."/>
            <person name="Rokhsar D.S."/>
            <person name="Schmutz J."/>
            <person name="Stiller J.W."/>
            <person name="Grossman A.R."/>
            <person name="Prochnik S.E."/>
        </authorList>
    </citation>
    <scope>NUCLEOTIDE SEQUENCE [LARGE SCALE GENOMIC DNA]</scope>
    <source>
        <strain evidence="2">4086291</strain>
    </source>
</reference>
<dbReference type="AlphaFoldDB" id="A0A1X6PEP4"/>
<evidence type="ECO:0000313" key="2">
    <source>
        <dbReference type="EMBL" id="OSX79322.1"/>
    </source>
</evidence>
<accession>A0A1X6PEP4</accession>
<evidence type="ECO:0000256" key="1">
    <source>
        <dbReference type="SAM" id="MobiDB-lite"/>
    </source>
</evidence>
<proteinExistence type="predicted"/>
<organism evidence="2 3">
    <name type="scientific">Porphyra umbilicalis</name>
    <name type="common">Purple laver</name>
    <name type="synonym">Red alga</name>
    <dbReference type="NCBI Taxonomy" id="2786"/>
    <lineage>
        <taxon>Eukaryota</taxon>
        <taxon>Rhodophyta</taxon>
        <taxon>Bangiophyceae</taxon>
        <taxon>Bangiales</taxon>
        <taxon>Bangiaceae</taxon>
        <taxon>Porphyra</taxon>
    </lineage>
</organism>